<organism evidence="4 5">
    <name type="scientific">Aspergillus ochraceoroseus IBT 24754</name>
    <dbReference type="NCBI Taxonomy" id="1392256"/>
    <lineage>
        <taxon>Eukaryota</taxon>
        <taxon>Fungi</taxon>
        <taxon>Dikarya</taxon>
        <taxon>Ascomycota</taxon>
        <taxon>Pezizomycotina</taxon>
        <taxon>Eurotiomycetes</taxon>
        <taxon>Eurotiomycetidae</taxon>
        <taxon>Eurotiales</taxon>
        <taxon>Aspergillaceae</taxon>
        <taxon>Aspergillus</taxon>
        <taxon>Aspergillus subgen. Nidulantes</taxon>
    </lineage>
</organism>
<comment type="caution">
    <text evidence="4">The sequence shown here is derived from an EMBL/GenBank/DDBJ whole genome shotgun (WGS) entry which is preliminary data.</text>
</comment>
<dbReference type="GO" id="GO:0005524">
    <property type="term" value="F:ATP binding"/>
    <property type="evidence" value="ECO:0007669"/>
    <property type="project" value="UniProtKB-KW"/>
</dbReference>
<keyword evidence="2 3" id="KW-0067">ATP-binding</keyword>
<evidence type="ECO:0000256" key="3">
    <source>
        <dbReference type="RuleBase" id="RU003322"/>
    </source>
</evidence>
<evidence type="ECO:0000256" key="1">
    <source>
        <dbReference type="ARBA" id="ARBA00022741"/>
    </source>
</evidence>
<dbReference type="SUPFAM" id="SSF100920">
    <property type="entry name" value="Heat shock protein 70kD (HSP70), peptide-binding domain"/>
    <property type="match status" value="1"/>
</dbReference>
<gene>
    <name evidence="4" type="ORF">P175DRAFT_0341917</name>
</gene>
<dbReference type="EMBL" id="MSFN02000007">
    <property type="protein sequence ID" value="PTU19001.1"/>
    <property type="molecule type" value="Genomic_DNA"/>
</dbReference>
<dbReference type="RefSeq" id="XP_040750393.1">
    <property type="nucleotide sequence ID" value="XM_040892886.1"/>
</dbReference>
<comment type="similarity">
    <text evidence="3">Belongs to the heat shock protein 70 family.</text>
</comment>
<dbReference type="PRINTS" id="PR00301">
    <property type="entry name" value="HEATSHOCK70"/>
</dbReference>
<dbReference type="OrthoDB" id="10262720at2759"/>
<dbReference type="Gene3D" id="3.90.640.10">
    <property type="entry name" value="Actin, Chain A, domain 4"/>
    <property type="match status" value="1"/>
</dbReference>
<dbReference type="Gene3D" id="2.60.34.10">
    <property type="entry name" value="Substrate Binding Domain Of DNAk, Chain A, domain 1"/>
    <property type="match status" value="1"/>
</dbReference>
<proteinExistence type="inferred from homology"/>
<dbReference type="GeneID" id="63809768"/>
<dbReference type="InterPro" id="IPR029047">
    <property type="entry name" value="HSP70_peptide-bd_sf"/>
</dbReference>
<dbReference type="Gene3D" id="3.30.420.40">
    <property type="match status" value="2"/>
</dbReference>
<dbReference type="Pfam" id="PF00012">
    <property type="entry name" value="HSP70"/>
    <property type="match status" value="1"/>
</dbReference>
<evidence type="ECO:0000313" key="4">
    <source>
        <dbReference type="EMBL" id="PTU19001.1"/>
    </source>
</evidence>
<dbReference type="Proteomes" id="UP000244073">
    <property type="component" value="Unassembled WGS sequence"/>
</dbReference>
<name>A0A2T5LRV2_9EURO</name>
<dbReference type="FunFam" id="3.90.640.10:FF:000003">
    <property type="entry name" value="Molecular chaperone DnaK"/>
    <property type="match status" value="1"/>
</dbReference>
<dbReference type="VEuPathDB" id="FungiDB:P175DRAFT_0341917"/>
<protein>
    <submittedName>
        <fullName evidence="4">Uncharacterized protein</fullName>
    </submittedName>
</protein>
<evidence type="ECO:0000256" key="2">
    <source>
        <dbReference type="ARBA" id="ARBA00022840"/>
    </source>
</evidence>
<dbReference type="Gene3D" id="3.30.30.30">
    <property type="match status" value="1"/>
</dbReference>
<accession>A0A2T5LRV2</accession>
<sequence>MAGFASPWCICVHLSSRHEALYREETIEFHSITMGNYSNNKSPCLCLFLISILVLSVDTSICGSSSSSHNVDSPSQKVIGVHLGSTNSRVGAVINNQPRIFTNPQGTTYVPSYVAATDSGLLVGEAARRTSSPNLFQAMLDMKQFNNDSVQPGAIEPDLHKSSNTTYMNIDGRYLIQTNHNATCRRFAAEEIYAALLADIRYIAEAYVGPNITGAIVTVPGFLDESEWDIVRNAGVLADLPVFRIAKESSAVSMAYGLTDEGDEITALSYDLGAHHLDISLMEIDYGSIDTVASLRKPNVAGESFNRRVLEYFSNLYMTKYDINFTDNTTAVEKLMFEIEKAKLILSFKESAQIEIPDVHHGRRFSEILTRHKFEELNMELFEHSLVFIDEVLQIGNLTKDDITDVVLAGGSCHIPKIQGLVHDYLPNARVRMGTNPDEAAIWGAILHSNYFQEEASVPCYCFITHPQFGIGTRQGVVELIPACHDVPAYQTRLFSASPGNPSNTLIQIYARRYLDTKQPLVPDLVAEELVQSGDPKYILLGEVELPTIQGLQEKDTEIEITAYLSRHSVLKVRVTNKQTGETKTITFSNLHSPCGQARSLHAANFSYIQNSDLRVEYESELRSFVGSVANQLQVQEFRKAF</sequence>
<reference evidence="4 5" key="1">
    <citation type="journal article" date="2018" name="Proc. Natl. Acad. Sci. U.S.A.">
        <title>Linking secondary metabolites to gene clusters through genome sequencing of six diverse Aspergillus species.</title>
        <authorList>
            <person name="Kaerboelling I."/>
            <person name="Vesth T.C."/>
            <person name="Frisvad J.C."/>
            <person name="Nybo J.L."/>
            <person name="Theobald S."/>
            <person name="Kuo A."/>
            <person name="Bowyer P."/>
            <person name="Matsuda Y."/>
            <person name="Mondo S."/>
            <person name="Lyhne E.K."/>
            <person name="Kogle M.E."/>
            <person name="Clum A."/>
            <person name="Lipzen A."/>
            <person name="Salamov A."/>
            <person name="Ngan C.Y."/>
            <person name="Daum C."/>
            <person name="Chiniquy J."/>
            <person name="Barry K."/>
            <person name="LaButti K."/>
            <person name="Haridas S."/>
            <person name="Simmons B.A."/>
            <person name="Magnuson J.K."/>
            <person name="Mortensen U.H."/>
            <person name="Larsen T.O."/>
            <person name="Grigoriev I.V."/>
            <person name="Baker S.E."/>
            <person name="Andersen M.R."/>
        </authorList>
    </citation>
    <scope>NUCLEOTIDE SEQUENCE [LARGE SCALE GENOMIC DNA]</scope>
    <source>
        <strain evidence="4 5">IBT 24754</strain>
    </source>
</reference>
<evidence type="ECO:0000313" key="5">
    <source>
        <dbReference type="Proteomes" id="UP000244073"/>
    </source>
</evidence>
<dbReference type="GO" id="GO:0140662">
    <property type="term" value="F:ATP-dependent protein folding chaperone"/>
    <property type="evidence" value="ECO:0007669"/>
    <property type="project" value="InterPro"/>
</dbReference>
<dbReference type="AlphaFoldDB" id="A0A2T5LRV2"/>
<dbReference type="InterPro" id="IPR013126">
    <property type="entry name" value="Hsp_70_fam"/>
</dbReference>
<dbReference type="SUPFAM" id="SSF53067">
    <property type="entry name" value="Actin-like ATPase domain"/>
    <property type="match status" value="2"/>
</dbReference>
<dbReference type="PANTHER" id="PTHR19375">
    <property type="entry name" value="HEAT SHOCK PROTEIN 70KDA"/>
    <property type="match status" value="1"/>
</dbReference>
<dbReference type="InterPro" id="IPR043129">
    <property type="entry name" value="ATPase_NBD"/>
</dbReference>
<keyword evidence="1 3" id="KW-0547">Nucleotide-binding</keyword>